<reference evidence="2 3" key="1">
    <citation type="submission" date="2022-04" db="EMBL/GenBank/DDBJ databases">
        <title>Positive selection, recombination, and allopatry shape intraspecific diversity of widespread and dominant cyanobacteria.</title>
        <authorList>
            <person name="Wei J."/>
            <person name="Shu W."/>
            <person name="Hu C."/>
        </authorList>
    </citation>
    <scope>NUCLEOTIDE SEQUENCE [LARGE SCALE GENOMIC DNA]</scope>
    <source>
        <strain evidence="2 3">GB2-A4</strain>
    </source>
</reference>
<dbReference type="PANTHER" id="PTHR36840">
    <property type="entry name" value="BLL5714 PROTEIN"/>
    <property type="match status" value="1"/>
</dbReference>
<proteinExistence type="predicted"/>
<keyword evidence="1" id="KW-0812">Transmembrane</keyword>
<accession>A0ABV0J9S6</accession>
<evidence type="ECO:0000313" key="2">
    <source>
        <dbReference type="EMBL" id="MEP0818538.1"/>
    </source>
</evidence>
<dbReference type="Proteomes" id="UP001464891">
    <property type="component" value="Unassembled WGS sequence"/>
</dbReference>
<feature type="transmembrane region" description="Helical" evidence="1">
    <location>
        <begin position="340"/>
        <end position="359"/>
    </location>
</feature>
<keyword evidence="3" id="KW-1185">Reference proteome</keyword>
<dbReference type="RefSeq" id="WP_190436766.1">
    <property type="nucleotide sequence ID" value="NZ_JAMPKM010000009.1"/>
</dbReference>
<dbReference type="Pfam" id="PF06772">
    <property type="entry name" value="LtrA"/>
    <property type="match status" value="1"/>
</dbReference>
<sequence>MTKALWQPPRLRRDEEQVSERHATWLELFYDLVFVAATAELAHSLSGNISWTGCLKFAILFVPIWWCWVGATFYATRFDIGSIVDRLFALVQMAIVAAMAVNVHHGLSSSGSGFAICYVLFRVTLILQYLNAGHHIPAARSLTTWYATGFGLSAGLWLVSAFLPPPLRLGLWVVSLAIDLSTPLSAGRLVAKIPPSMPHVLERIGLFTLIVLGESVIGVVGGLAEHEWSLGSILVGLLGLAIAFSLWWLYFDTADGSPLKSMKVGKMRVALTWLYAHLPLAMGLVAAGVGVEHLIAHDATAIPSSAERWLLCSAIATCLLALAGIHYMSCALGTARYRKILSAYRTASAVLVLLLAMVGDRLSSLNLVTLVALACVVQVLLDLLRSSVATRPATATETSQPSKPT</sequence>
<feature type="transmembrane region" description="Helical" evidence="1">
    <location>
        <begin position="308"/>
        <end position="328"/>
    </location>
</feature>
<name>A0ABV0J9S6_9CYAN</name>
<organism evidence="2 3">
    <name type="scientific">Trichocoleus desertorum GB2-A4</name>
    <dbReference type="NCBI Taxonomy" id="2933944"/>
    <lineage>
        <taxon>Bacteria</taxon>
        <taxon>Bacillati</taxon>
        <taxon>Cyanobacteriota</taxon>
        <taxon>Cyanophyceae</taxon>
        <taxon>Leptolyngbyales</taxon>
        <taxon>Trichocoleusaceae</taxon>
        <taxon>Trichocoleus</taxon>
    </lineage>
</organism>
<keyword evidence="1" id="KW-1133">Transmembrane helix</keyword>
<keyword evidence="1" id="KW-0472">Membrane</keyword>
<protein>
    <submittedName>
        <fullName evidence="2">Low temperature requirement protein A</fullName>
    </submittedName>
</protein>
<feature type="transmembrane region" description="Helical" evidence="1">
    <location>
        <begin position="169"/>
        <end position="191"/>
    </location>
</feature>
<dbReference type="PANTHER" id="PTHR36840:SF1">
    <property type="entry name" value="BLL5714 PROTEIN"/>
    <property type="match status" value="1"/>
</dbReference>
<gene>
    <name evidence="2" type="ORF">NC998_15675</name>
</gene>
<evidence type="ECO:0000256" key="1">
    <source>
        <dbReference type="SAM" id="Phobius"/>
    </source>
</evidence>
<dbReference type="InterPro" id="IPR010640">
    <property type="entry name" value="Low_temperature_requirement_A"/>
</dbReference>
<feature type="transmembrane region" description="Helical" evidence="1">
    <location>
        <begin position="272"/>
        <end position="296"/>
    </location>
</feature>
<comment type="caution">
    <text evidence="2">The sequence shown here is derived from an EMBL/GenBank/DDBJ whole genome shotgun (WGS) entry which is preliminary data.</text>
</comment>
<feature type="transmembrane region" description="Helical" evidence="1">
    <location>
        <begin position="87"/>
        <end position="107"/>
    </location>
</feature>
<feature type="transmembrane region" description="Helical" evidence="1">
    <location>
        <begin position="203"/>
        <end position="224"/>
    </location>
</feature>
<evidence type="ECO:0000313" key="3">
    <source>
        <dbReference type="Proteomes" id="UP001464891"/>
    </source>
</evidence>
<feature type="transmembrane region" description="Helical" evidence="1">
    <location>
        <begin position="57"/>
        <end position="75"/>
    </location>
</feature>
<feature type="transmembrane region" description="Helical" evidence="1">
    <location>
        <begin position="144"/>
        <end position="163"/>
    </location>
</feature>
<feature type="transmembrane region" description="Helical" evidence="1">
    <location>
        <begin position="230"/>
        <end position="251"/>
    </location>
</feature>
<dbReference type="EMBL" id="JAMPKM010000009">
    <property type="protein sequence ID" value="MEP0818538.1"/>
    <property type="molecule type" value="Genomic_DNA"/>
</dbReference>
<feature type="transmembrane region" description="Helical" evidence="1">
    <location>
        <begin position="113"/>
        <end position="132"/>
    </location>
</feature>
<feature type="transmembrane region" description="Helical" evidence="1">
    <location>
        <begin position="365"/>
        <end position="384"/>
    </location>
</feature>